<evidence type="ECO:0000256" key="2">
    <source>
        <dbReference type="ARBA" id="ARBA00023125"/>
    </source>
</evidence>
<accession>A0ABM7V8Y5</accession>
<evidence type="ECO:0000256" key="3">
    <source>
        <dbReference type="ARBA" id="ARBA00023163"/>
    </source>
</evidence>
<name>A0ABM7V8Y5_9PROT</name>
<dbReference type="Gene3D" id="1.10.10.10">
    <property type="entry name" value="Winged helix-like DNA-binding domain superfamily/Winged helix DNA-binding domain"/>
    <property type="match status" value="1"/>
</dbReference>
<organism evidence="5 6">
    <name type="scientific">Candidatus Hydrogenosomobacter endosymbioticus</name>
    <dbReference type="NCBI Taxonomy" id="2558174"/>
    <lineage>
        <taxon>Bacteria</taxon>
        <taxon>Pseudomonadati</taxon>
        <taxon>Pseudomonadota</taxon>
        <taxon>Alphaproteobacteria</taxon>
        <taxon>Holosporales</taxon>
        <taxon>Holosporaceae</taxon>
        <taxon>Candidatus Hydrogenosomobacter</taxon>
    </lineage>
</organism>
<dbReference type="Pfam" id="PF13463">
    <property type="entry name" value="HTH_27"/>
    <property type="match status" value="1"/>
</dbReference>
<dbReference type="InterPro" id="IPR036390">
    <property type="entry name" value="WH_DNA-bd_sf"/>
</dbReference>
<evidence type="ECO:0000259" key="4">
    <source>
        <dbReference type="PROSITE" id="PS50995"/>
    </source>
</evidence>
<evidence type="ECO:0000256" key="1">
    <source>
        <dbReference type="ARBA" id="ARBA00023015"/>
    </source>
</evidence>
<dbReference type="PROSITE" id="PS50995">
    <property type="entry name" value="HTH_MARR_2"/>
    <property type="match status" value="1"/>
</dbReference>
<dbReference type="Proteomes" id="UP001320209">
    <property type="component" value="Chromosome"/>
</dbReference>
<keyword evidence="1" id="KW-0805">Transcription regulation</keyword>
<gene>
    <name evidence="5" type="ORF">HYD_0860</name>
</gene>
<reference evidence="5" key="1">
    <citation type="submission" date="2021-10" db="EMBL/GenBank/DDBJ databases">
        <title>Genome Sequence of The Candidatus Hydrogeosomobacter endosymbioticus, an Intracellular Bacterial Symbiont of the Anaerobic Ciliate GW7.</title>
        <authorList>
            <person name="Shiohama Y."/>
            <person name="Shinzato N."/>
        </authorList>
    </citation>
    <scope>NUCLEOTIDE SEQUENCE [LARGE SCALE GENOMIC DNA]</scope>
    <source>
        <strain evidence="5">200920</strain>
    </source>
</reference>
<feature type="domain" description="HTH marR-type" evidence="4">
    <location>
        <begin position="8"/>
        <end position="143"/>
    </location>
</feature>
<protein>
    <recommendedName>
        <fullName evidence="4">HTH marR-type domain-containing protein</fullName>
    </recommendedName>
</protein>
<sequence length="148" mass="17151">MKNFCMDSVMLFDRLHRLFLASIKKELSARNISDITPLQAIILYYINKKTVKISEISSNKFYLGSNVSYNVRKMLNNGYIKGRCAEEDRRVVHVALSQKGEKFKKQMDEIMENYASMFEKNGLGGDIMKDIASYADTMEWVLSKRGVW</sequence>
<dbReference type="InterPro" id="IPR000835">
    <property type="entry name" value="HTH_MarR-typ"/>
</dbReference>
<dbReference type="RefSeq" id="WP_236865223.1">
    <property type="nucleotide sequence ID" value="NZ_AP025225.1"/>
</dbReference>
<keyword evidence="6" id="KW-1185">Reference proteome</keyword>
<evidence type="ECO:0000313" key="6">
    <source>
        <dbReference type="Proteomes" id="UP001320209"/>
    </source>
</evidence>
<proteinExistence type="predicted"/>
<dbReference type="InterPro" id="IPR036388">
    <property type="entry name" value="WH-like_DNA-bd_sf"/>
</dbReference>
<dbReference type="InterPro" id="IPR023187">
    <property type="entry name" value="Tscrpt_reg_MarR-type_CS"/>
</dbReference>
<dbReference type="SMART" id="SM00347">
    <property type="entry name" value="HTH_MARR"/>
    <property type="match status" value="1"/>
</dbReference>
<dbReference type="EMBL" id="AP025225">
    <property type="protein sequence ID" value="BDB95953.1"/>
    <property type="molecule type" value="Genomic_DNA"/>
</dbReference>
<dbReference type="PANTHER" id="PTHR42756:SF1">
    <property type="entry name" value="TRANSCRIPTIONAL REPRESSOR OF EMRAB OPERON"/>
    <property type="match status" value="1"/>
</dbReference>
<keyword evidence="2" id="KW-0238">DNA-binding</keyword>
<dbReference type="PROSITE" id="PS01117">
    <property type="entry name" value="HTH_MARR_1"/>
    <property type="match status" value="1"/>
</dbReference>
<evidence type="ECO:0000313" key="5">
    <source>
        <dbReference type="EMBL" id="BDB95953.1"/>
    </source>
</evidence>
<dbReference type="PANTHER" id="PTHR42756">
    <property type="entry name" value="TRANSCRIPTIONAL REGULATOR, MARR"/>
    <property type="match status" value="1"/>
</dbReference>
<dbReference type="SUPFAM" id="SSF46785">
    <property type="entry name" value="Winged helix' DNA-binding domain"/>
    <property type="match status" value="1"/>
</dbReference>
<keyword evidence="3" id="KW-0804">Transcription</keyword>